<sequence>MGAYYGHLHKKHLPQRKDQSTVFTGIVQGKATLHKAVRREGLYTYEFEFPTDQSSTETGASVAINGTCLTAVRIDGTYIEFDLMTETLRLTNLGDLSEGDEVNFEHAARIGDEIGGHLMSGHIHDVAVLTHIERTENNVALDFQLPPGLRKYVFDKGFIGVNGASLTIGAVNKEGFRVNLIPETLRVTTFSALQPGDKVNIEVDPQTQTLVDSLERLLPRYLEKLTAGA</sequence>
<dbReference type="HOGENOM" id="CLU_034388_0_1_6"/>
<reference evidence="12 13" key="1">
    <citation type="journal article" date="2005" name="Nucleic Acids Res.">
        <title>Genomic blueprint of Hahella chejuensis, a marine microbe producing an algicidal agent.</title>
        <authorList>
            <person name="Jeong H."/>
            <person name="Yim J.H."/>
            <person name="Lee C."/>
            <person name="Choi S.-H."/>
            <person name="Park Y.K."/>
            <person name="Yoon S.H."/>
            <person name="Hur C.-G."/>
            <person name="Kang H.-Y."/>
            <person name="Kim D."/>
            <person name="Lee H.H."/>
            <person name="Park K.H."/>
            <person name="Park S.-H."/>
            <person name="Park H.-S."/>
            <person name="Lee H.K."/>
            <person name="Oh T.K."/>
            <person name="Kim J.F."/>
        </authorList>
    </citation>
    <scope>NUCLEOTIDE SEQUENCE [LARGE SCALE GENOMIC DNA]</scope>
    <source>
        <strain evidence="12 13">KCTC 2396</strain>
    </source>
</reference>
<evidence type="ECO:0000256" key="4">
    <source>
        <dbReference type="ARBA" id="ARBA00012827"/>
    </source>
</evidence>
<keyword evidence="8" id="KW-0677">Repeat</keyword>
<evidence type="ECO:0000256" key="3">
    <source>
        <dbReference type="ARBA" id="ARBA00004887"/>
    </source>
</evidence>
<keyword evidence="13" id="KW-1185">Reference proteome</keyword>
<dbReference type="SUPFAM" id="SSF63380">
    <property type="entry name" value="Riboflavin synthase domain-like"/>
    <property type="match status" value="2"/>
</dbReference>
<dbReference type="KEGG" id="hch:HCH_02673"/>
<dbReference type="EMBL" id="CP000155">
    <property type="protein sequence ID" value="ABC29461.1"/>
    <property type="molecule type" value="Genomic_DNA"/>
</dbReference>
<dbReference type="Gene3D" id="2.40.30.20">
    <property type="match status" value="2"/>
</dbReference>
<evidence type="ECO:0000256" key="10">
    <source>
        <dbReference type="PROSITE-ProRule" id="PRU00524"/>
    </source>
</evidence>
<evidence type="ECO:0000256" key="9">
    <source>
        <dbReference type="NCBIfam" id="TIGR00187"/>
    </source>
</evidence>
<evidence type="ECO:0000256" key="5">
    <source>
        <dbReference type="ARBA" id="ARBA00013950"/>
    </source>
</evidence>
<feature type="domain" description="Lumazine-binding" evidence="11">
    <location>
        <begin position="118"/>
        <end position="214"/>
    </location>
</feature>
<evidence type="ECO:0000256" key="1">
    <source>
        <dbReference type="ARBA" id="ARBA00000968"/>
    </source>
</evidence>
<comment type="function">
    <text evidence="2">Catalyzes the dismutation of two molecules of 6,7-dimethyl-8-ribityllumazine, resulting in the formation of riboflavin and 5-amino-6-(D-ribitylamino)uracil.</text>
</comment>
<dbReference type="eggNOG" id="COG0307">
    <property type="taxonomic scope" value="Bacteria"/>
</dbReference>
<comment type="catalytic activity">
    <reaction evidence="1">
        <text>2 6,7-dimethyl-8-(1-D-ribityl)lumazine + H(+) = 5-amino-6-(D-ribitylamino)uracil + riboflavin</text>
        <dbReference type="Rhea" id="RHEA:20772"/>
        <dbReference type="ChEBI" id="CHEBI:15378"/>
        <dbReference type="ChEBI" id="CHEBI:15934"/>
        <dbReference type="ChEBI" id="CHEBI:57986"/>
        <dbReference type="ChEBI" id="CHEBI:58201"/>
        <dbReference type="EC" id="2.5.1.9"/>
    </reaction>
</comment>
<organism evidence="12 13">
    <name type="scientific">Hahella chejuensis (strain KCTC 2396)</name>
    <dbReference type="NCBI Taxonomy" id="349521"/>
    <lineage>
        <taxon>Bacteria</taxon>
        <taxon>Pseudomonadati</taxon>
        <taxon>Pseudomonadota</taxon>
        <taxon>Gammaproteobacteria</taxon>
        <taxon>Oceanospirillales</taxon>
        <taxon>Hahellaceae</taxon>
        <taxon>Hahella</taxon>
    </lineage>
</organism>
<dbReference type="STRING" id="349521.HCH_02673"/>
<dbReference type="AlphaFoldDB" id="Q2SIR3"/>
<evidence type="ECO:0000313" key="12">
    <source>
        <dbReference type="EMBL" id="ABC29461.1"/>
    </source>
</evidence>
<dbReference type="Proteomes" id="UP000000238">
    <property type="component" value="Chromosome"/>
</dbReference>
<dbReference type="InterPro" id="IPR017938">
    <property type="entry name" value="Riboflavin_synthase-like_b-brl"/>
</dbReference>
<dbReference type="GO" id="GO:0004746">
    <property type="term" value="F:riboflavin synthase activity"/>
    <property type="evidence" value="ECO:0007669"/>
    <property type="project" value="UniProtKB-UniRule"/>
</dbReference>
<dbReference type="PIRSF" id="PIRSF000498">
    <property type="entry name" value="Riboflavin_syn_A"/>
    <property type="match status" value="1"/>
</dbReference>
<evidence type="ECO:0000259" key="11">
    <source>
        <dbReference type="PROSITE" id="PS51177"/>
    </source>
</evidence>
<evidence type="ECO:0000256" key="7">
    <source>
        <dbReference type="ARBA" id="ARBA00022679"/>
    </source>
</evidence>
<dbReference type="FunFam" id="2.40.30.20:FF:000003">
    <property type="entry name" value="Riboflavin synthase, alpha subunit"/>
    <property type="match status" value="1"/>
</dbReference>
<dbReference type="CDD" id="cd00402">
    <property type="entry name" value="Riboflavin_synthase_like"/>
    <property type="match status" value="1"/>
</dbReference>
<keyword evidence="6" id="KW-0686">Riboflavin biosynthesis</keyword>
<evidence type="ECO:0000256" key="8">
    <source>
        <dbReference type="ARBA" id="ARBA00022737"/>
    </source>
</evidence>
<comment type="pathway">
    <text evidence="3">Cofactor biosynthesis; riboflavin biosynthesis; riboflavin from 2-hydroxy-3-oxobutyl phosphate and 5-amino-6-(D-ribitylamino)uracil: step 2/2.</text>
</comment>
<dbReference type="InterPro" id="IPR001783">
    <property type="entry name" value="Lumazine-bd"/>
</dbReference>
<dbReference type="Pfam" id="PF00677">
    <property type="entry name" value="Lum_binding"/>
    <property type="match status" value="2"/>
</dbReference>
<dbReference type="InterPro" id="IPR026017">
    <property type="entry name" value="Lumazine-bd_dom"/>
</dbReference>
<keyword evidence="7 12" id="KW-0808">Transferase</keyword>
<feature type="repeat" description="Lumazine-binding" evidence="10">
    <location>
        <begin position="118"/>
        <end position="214"/>
    </location>
</feature>
<name>Q2SIR3_HAHCH</name>
<feature type="domain" description="Lumazine-binding" evidence="11">
    <location>
        <begin position="22"/>
        <end position="117"/>
    </location>
</feature>
<protein>
    <recommendedName>
        <fullName evidence="5 9">Riboflavin synthase</fullName>
        <ecNumber evidence="4 9">2.5.1.9</ecNumber>
    </recommendedName>
</protein>
<dbReference type="NCBIfam" id="NF009566">
    <property type="entry name" value="PRK13020.1"/>
    <property type="match status" value="1"/>
</dbReference>
<accession>Q2SIR3</accession>
<gene>
    <name evidence="12" type="primary">ribE1</name>
    <name evidence="12" type="ordered locus">HCH_02673</name>
</gene>
<dbReference type="PANTHER" id="PTHR21098:SF0">
    <property type="entry name" value="RIBOFLAVIN SYNTHASE"/>
    <property type="match status" value="1"/>
</dbReference>
<proteinExistence type="predicted"/>
<dbReference type="GO" id="GO:0009231">
    <property type="term" value="P:riboflavin biosynthetic process"/>
    <property type="evidence" value="ECO:0007669"/>
    <property type="project" value="UniProtKB-KW"/>
</dbReference>
<dbReference type="InterPro" id="IPR023366">
    <property type="entry name" value="ATP_synth_asu-like_sf"/>
</dbReference>
<evidence type="ECO:0000256" key="2">
    <source>
        <dbReference type="ARBA" id="ARBA00002803"/>
    </source>
</evidence>
<dbReference type="PROSITE" id="PS51177">
    <property type="entry name" value="LUMAZINE_BIND"/>
    <property type="match status" value="2"/>
</dbReference>
<feature type="repeat" description="Lumazine-binding" evidence="10">
    <location>
        <begin position="22"/>
        <end position="117"/>
    </location>
</feature>
<evidence type="ECO:0000313" key="13">
    <source>
        <dbReference type="Proteomes" id="UP000000238"/>
    </source>
</evidence>
<dbReference type="NCBIfam" id="TIGR00187">
    <property type="entry name" value="ribE"/>
    <property type="match status" value="1"/>
</dbReference>
<dbReference type="NCBIfam" id="NF006767">
    <property type="entry name" value="PRK09289.1"/>
    <property type="match status" value="1"/>
</dbReference>
<evidence type="ECO:0000256" key="6">
    <source>
        <dbReference type="ARBA" id="ARBA00022619"/>
    </source>
</evidence>
<dbReference type="PANTHER" id="PTHR21098">
    <property type="entry name" value="RIBOFLAVIN SYNTHASE ALPHA CHAIN"/>
    <property type="match status" value="1"/>
</dbReference>
<dbReference type="EC" id="2.5.1.9" evidence="4 9"/>